<feature type="compositionally biased region" description="Basic and acidic residues" evidence="1">
    <location>
        <begin position="413"/>
        <end position="430"/>
    </location>
</feature>
<feature type="chain" id="PRO_5044021024" evidence="2">
    <location>
        <begin position="24"/>
        <end position="430"/>
    </location>
</feature>
<gene>
    <name evidence="3" type="ORF">THF1D04_330006</name>
</gene>
<evidence type="ECO:0000256" key="2">
    <source>
        <dbReference type="SAM" id="SignalP"/>
    </source>
</evidence>
<feature type="signal peptide" evidence="2">
    <location>
        <begin position="1"/>
        <end position="23"/>
    </location>
</feature>
<protein>
    <submittedName>
        <fullName evidence="3">Integrating conjugative element protein</fullName>
    </submittedName>
</protein>
<reference evidence="3" key="1">
    <citation type="submission" date="2022-01" db="EMBL/GenBank/DDBJ databases">
        <authorList>
            <person name="Lagorce A."/>
        </authorList>
    </citation>
    <scope>NUCLEOTIDE SEQUENCE</scope>
    <source>
        <strain evidence="3">Th15_F1_D04</strain>
    </source>
</reference>
<comment type="caution">
    <text evidence="3">The sequence shown here is derived from an EMBL/GenBank/DDBJ whole genome shotgun (WGS) entry which is preliminary data.</text>
</comment>
<keyword evidence="2" id="KW-0732">Signal</keyword>
<proteinExistence type="predicted"/>
<evidence type="ECO:0000256" key="1">
    <source>
        <dbReference type="SAM" id="MobiDB-lite"/>
    </source>
</evidence>
<dbReference type="EMBL" id="CAKMTQ010000027">
    <property type="protein sequence ID" value="CAH1533608.1"/>
    <property type="molecule type" value="Genomic_DNA"/>
</dbReference>
<organism evidence="3 4">
    <name type="scientific">Vibrio owensii</name>
    <dbReference type="NCBI Taxonomy" id="696485"/>
    <lineage>
        <taxon>Bacteria</taxon>
        <taxon>Pseudomonadati</taxon>
        <taxon>Pseudomonadota</taxon>
        <taxon>Gammaproteobacteria</taxon>
        <taxon>Vibrionales</taxon>
        <taxon>Vibrionaceae</taxon>
        <taxon>Vibrio</taxon>
    </lineage>
</organism>
<dbReference type="Proteomes" id="UP001295420">
    <property type="component" value="Unassembled WGS sequence"/>
</dbReference>
<dbReference type="AlphaFoldDB" id="A0AAU9QA26"/>
<accession>A0AAU9QA26</accession>
<name>A0AAU9QA26_9VIBR</name>
<evidence type="ECO:0000313" key="4">
    <source>
        <dbReference type="Proteomes" id="UP001295420"/>
    </source>
</evidence>
<feature type="region of interest" description="Disordered" evidence="1">
    <location>
        <begin position="407"/>
        <end position="430"/>
    </location>
</feature>
<sequence>MKKTLLSIVTLMTSAVMVGPSHSAIDAGVSVKADNADVLHYTLGGGPVIALPARNSRINPTALGVGWDMNLQCGMLDPTLTVENQLNGITDGFQDMMGDMLTNATSAVLSLPGYYLQKKDPGLYDLMTNGVLQGKFDFEDARSSCEAMVETMGEMNTDKAYGALARAEAWTHAVKSGDAIQAKEDVLKDMGDSGITWVGGAKYGGRHQPPINATTDASRAGFALLSDEEQKENGQGLYQYWDSEEAMSEWVSHVIGSQSVQTGMDKSDTDATPGIGLSQEVTQQSAGLEDELRQAIQGQQETDHFPQTLVDALSERKVDDHTLSRIASELALSHAIEKALYARRALLTGKYEVNIAQHETAQRDIDEAITRLEREIDMLRYEAEVRQQIGTRTAQAVVDDYRYQRPQTIPQTEKNESVFLDKERFENEQE</sequence>
<dbReference type="RefSeq" id="WP_409931433.1">
    <property type="nucleotide sequence ID" value="NZ_CAKMTQ010000027.1"/>
</dbReference>
<dbReference type="NCBIfam" id="TIGR03755">
    <property type="entry name" value="conj_TIGR03755"/>
    <property type="match status" value="1"/>
</dbReference>
<dbReference type="InterPro" id="IPR021204">
    <property type="entry name" value="Integr_conj_element_PFL4711"/>
</dbReference>
<evidence type="ECO:0000313" key="3">
    <source>
        <dbReference type="EMBL" id="CAH1533608.1"/>
    </source>
</evidence>